<gene>
    <name evidence="2" type="ORF">UT41_C0002G0170</name>
</gene>
<name>A0A0G0NHU7_9BACT</name>
<evidence type="ECO:0000313" key="2">
    <source>
        <dbReference type="EMBL" id="KKR12396.1"/>
    </source>
</evidence>
<feature type="signal peptide" evidence="1">
    <location>
        <begin position="1"/>
        <end position="23"/>
    </location>
</feature>
<proteinExistence type="predicted"/>
<dbReference type="EMBL" id="LBWR01000002">
    <property type="protein sequence ID" value="KKR12396.1"/>
    <property type="molecule type" value="Genomic_DNA"/>
</dbReference>
<evidence type="ECO:0000256" key="1">
    <source>
        <dbReference type="SAM" id="SignalP"/>
    </source>
</evidence>
<reference evidence="2 3" key="1">
    <citation type="journal article" date="2015" name="Nature">
        <title>rRNA introns, odd ribosomes, and small enigmatic genomes across a large radiation of phyla.</title>
        <authorList>
            <person name="Brown C.T."/>
            <person name="Hug L.A."/>
            <person name="Thomas B.C."/>
            <person name="Sharon I."/>
            <person name="Castelle C.J."/>
            <person name="Singh A."/>
            <person name="Wilkins M.J."/>
            <person name="Williams K.H."/>
            <person name="Banfield J.F."/>
        </authorList>
    </citation>
    <scope>NUCLEOTIDE SEQUENCE [LARGE SCALE GENOMIC DNA]</scope>
</reference>
<organism evidence="2 3">
    <name type="scientific">Candidatus Wolfebacteria bacterium GW2011_GWC2_39_22</name>
    <dbReference type="NCBI Taxonomy" id="1619013"/>
    <lineage>
        <taxon>Bacteria</taxon>
        <taxon>Candidatus Wolfeibacteriota</taxon>
    </lineage>
</organism>
<evidence type="ECO:0000313" key="3">
    <source>
        <dbReference type="Proteomes" id="UP000034665"/>
    </source>
</evidence>
<dbReference type="STRING" id="1619013.UT41_C0002G0170"/>
<accession>A0A0G0NHU7</accession>
<keyword evidence="1" id="KW-0732">Signal</keyword>
<protein>
    <submittedName>
        <fullName evidence="2">Uncharacterized protein</fullName>
    </submittedName>
</protein>
<dbReference type="AlphaFoldDB" id="A0A0G0NHU7"/>
<dbReference type="Proteomes" id="UP000034665">
    <property type="component" value="Unassembled WGS sequence"/>
</dbReference>
<feature type="chain" id="PRO_5002533722" evidence="1">
    <location>
        <begin position="24"/>
        <end position="150"/>
    </location>
</feature>
<sequence>MKKILLCLVALAFVLAVAGPALAVDGGGTKVLAGLKAGVAQTAETLSEGTPVVGRDTEALTSKDIAVSYHIIYARHADAAIDQLWGITTALPAHVLFGLAKTSLSSGTISALIADNRFSPATAQEVLSSTGIAAGASATNESIAAEPAPA</sequence>
<comment type="caution">
    <text evidence="2">The sequence shown here is derived from an EMBL/GenBank/DDBJ whole genome shotgun (WGS) entry which is preliminary data.</text>
</comment>